<evidence type="ECO:0000313" key="12">
    <source>
        <dbReference type="Proteomes" id="UP001287286"/>
    </source>
</evidence>
<dbReference type="GO" id="GO:0031083">
    <property type="term" value="C:BLOC-1 complex"/>
    <property type="evidence" value="ECO:0007669"/>
    <property type="project" value="TreeGrafter"/>
</dbReference>
<keyword evidence="5" id="KW-0813">Transport</keyword>
<keyword evidence="6" id="KW-0967">Endosome</keyword>
<keyword evidence="12" id="KW-1185">Reference proteome</keyword>
<comment type="caution">
    <text evidence="10">The sequence shown here is derived from an EMBL/GenBank/DDBJ whole genome shotgun (WGS) entry which is preliminary data.</text>
</comment>
<evidence type="ECO:0000256" key="3">
    <source>
        <dbReference type="ARBA" id="ARBA00005913"/>
    </source>
</evidence>
<sequence length="316" mass="34523">MSGPYSTIAYSMPMAVPSKGNQYPTYSQYSISPPECDDSISSASGVPSYSNSGYSATTASYIGSSSGDYDSTGSASGVDFQEYMQERFANSFNPIPLDRSMAVQAQSAAAAGARIVRLVERKSKGKTRLTSDNIYRSGKLNAKHRELVELQKQAQARLARTRERFQEGMRDAREVRGDLEWTQKKVSDTVTDARMSRTQLAPIKGLAQAPQGLQQGSRAIPVSRVLKNPRSKSASSEMCDDYDSFHMFSGCFFFGLAIYTKSAEKAKSGCFTSDTTKKGRPSDISDLRLSSSSALGRKILARPVRARRFGHGLTLN</sequence>
<dbReference type="PANTHER" id="PTHR37787:SF1">
    <property type="entry name" value="BIOGENESIS OF LYSOSOME-RELATED ORGANELLES COMPLEX 1 SUBUNIT KXD1"/>
    <property type="match status" value="1"/>
</dbReference>
<evidence type="ECO:0000313" key="11">
    <source>
        <dbReference type="Proteomes" id="UP000245956"/>
    </source>
</evidence>
<dbReference type="GO" id="GO:0032880">
    <property type="term" value="P:regulation of protein localization"/>
    <property type="evidence" value="ECO:0007669"/>
    <property type="project" value="TreeGrafter"/>
</dbReference>
<evidence type="ECO:0000256" key="2">
    <source>
        <dbReference type="ARBA" id="ARBA00004177"/>
    </source>
</evidence>
<evidence type="ECO:0000256" key="5">
    <source>
        <dbReference type="ARBA" id="ARBA00022448"/>
    </source>
</evidence>
<organism evidence="10 11">
    <name type="scientific">Purpureocillium lilacinum</name>
    <name type="common">Paecilomyces lilacinus</name>
    <dbReference type="NCBI Taxonomy" id="33203"/>
    <lineage>
        <taxon>Eukaryota</taxon>
        <taxon>Fungi</taxon>
        <taxon>Dikarya</taxon>
        <taxon>Ascomycota</taxon>
        <taxon>Pezizomycotina</taxon>
        <taxon>Sordariomycetes</taxon>
        <taxon>Hypocreomycetidae</taxon>
        <taxon>Hypocreales</taxon>
        <taxon>Ophiocordycipitaceae</taxon>
        <taxon>Purpureocillium</taxon>
    </lineage>
</organism>
<dbReference type="Proteomes" id="UP001287286">
    <property type="component" value="Unassembled WGS sequence"/>
</dbReference>
<accession>A0A2U3DYS9</accession>
<dbReference type="EMBL" id="JAWRVI010000002">
    <property type="protein sequence ID" value="KAK4094933.1"/>
    <property type="molecule type" value="Genomic_DNA"/>
</dbReference>
<evidence type="ECO:0000256" key="6">
    <source>
        <dbReference type="ARBA" id="ARBA00022753"/>
    </source>
</evidence>
<dbReference type="InterPro" id="IPR019371">
    <property type="entry name" value="KxDL_dom"/>
</dbReference>
<dbReference type="InterPro" id="IPR051390">
    <property type="entry name" value="BLOC-1_subunit_KXD1"/>
</dbReference>
<dbReference type="Pfam" id="PF10241">
    <property type="entry name" value="KxDL"/>
    <property type="match status" value="1"/>
</dbReference>
<dbReference type="AlphaFoldDB" id="A0A2U3DYS9"/>
<reference evidence="10" key="1">
    <citation type="submission" date="2015-05" db="EMBL/GenBank/DDBJ databases">
        <authorList>
            <person name="Wang D.B."/>
            <person name="Wang M."/>
        </authorList>
    </citation>
    <scope>NUCLEOTIDE SEQUENCE</scope>
    <source>
        <strain evidence="10">36-1</strain>
    </source>
</reference>
<dbReference type="EMBL" id="LCWV01000019">
    <property type="protein sequence ID" value="PWI67418.1"/>
    <property type="molecule type" value="Genomic_DNA"/>
</dbReference>
<reference evidence="9 12" key="4">
    <citation type="journal article" date="2024" name="Microbiol. Resour. Announc.">
        <title>Genome annotations for the ascomycete fungi Trichoderma harzianum, Trichoderma aggressivum, and Purpureocillium lilacinum.</title>
        <authorList>
            <person name="Beijen E.P.W."/>
            <person name="Ohm R.A."/>
        </authorList>
    </citation>
    <scope>NUCLEOTIDE SEQUENCE [LARGE SCALE GENOMIC DNA]</scope>
    <source>
        <strain evidence="9 12">CBS 150709</strain>
    </source>
</reference>
<reference evidence="9" key="3">
    <citation type="submission" date="2023-11" db="EMBL/GenBank/DDBJ databases">
        <authorList>
            <person name="Beijen E."/>
            <person name="Ohm R.A."/>
        </authorList>
    </citation>
    <scope>NUCLEOTIDE SEQUENCE</scope>
    <source>
        <strain evidence="9">CBS 150709</strain>
    </source>
</reference>
<evidence type="ECO:0000256" key="1">
    <source>
        <dbReference type="ARBA" id="ARBA00002069"/>
    </source>
</evidence>
<comment type="function">
    <text evidence="1">Component of the biogenesis of lysosome-related organelles complex-1 (BLOC-1) involved in endosomal cargo sorting.</text>
</comment>
<dbReference type="GO" id="GO:0007032">
    <property type="term" value="P:endosome organization"/>
    <property type="evidence" value="ECO:0007669"/>
    <property type="project" value="TreeGrafter"/>
</dbReference>
<protein>
    <recommendedName>
        <fullName evidence="4">Biogenesis of lysosome-related organelles complex 1 subunit KXD1</fullName>
    </recommendedName>
    <alternativeName>
        <fullName evidence="7">KxDL homolog</fullName>
    </alternativeName>
</protein>
<reference evidence="10 11" key="2">
    <citation type="journal article" date="2016" name="Front. Microbiol.">
        <title>Genome and transcriptome sequences reveal the specific parasitism of the nematophagous Purpureocillium lilacinum 36-1.</title>
        <authorList>
            <person name="Xie J."/>
            <person name="Li S."/>
            <person name="Mo C."/>
            <person name="Xiao X."/>
            <person name="Peng D."/>
            <person name="Wang G."/>
            <person name="Xiao Y."/>
        </authorList>
    </citation>
    <scope>NUCLEOTIDE SEQUENCE [LARGE SCALE GENOMIC DNA]</scope>
    <source>
        <strain evidence="10 11">36-1</strain>
    </source>
</reference>
<gene>
    <name evidence="10" type="ORF">PCL_03186</name>
    <name evidence="9" type="ORF">Purlil1_629</name>
</gene>
<comment type="subcellular location">
    <subcellularLocation>
        <location evidence="2">Endosome</location>
    </subcellularLocation>
</comment>
<comment type="similarity">
    <text evidence="3">Belongs to the KXD1 family.</text>
</comment>
<evidence type="ECO:0000259" key="8">
    <source>
        <dbReference type="Pfam" id="PF10241"/>
    </source>
</evidence>
<dbReference type="Proteomes" id="UP000245956">
    <property type="component" value="Unassembled WGS sequence"/>
</dbReference>
<evidence type="ECO:0000313" key="10">
    <source>
        <dbReference type="EMBL" id="PWI67418.1"/>
    </source>
</evidence>
<evidence type="ECO:0000256" key="7">
    <source>
        <dbReference type="ARBA" id="ARBA00029808"/>
    </source>
</evidence>
<name>A0A2U3DYS9_PURLI</name>
<evidence type="ECO:0000313" key="9">
    <source>
        <dbReference type="EMBL" id="KAK4094933.1"/>
    </source>
</evidence>
<evidence type="ECO:0000256" key="4">
    <source>
        <dbReference type="ARBA" id="ARBA00016207"/>
    </source>
</evidence>
<feature type="domain" description="KxDL" evidence="8">
    <location>
        <begin position="137"/>
        <end position="187"/>
    </location>
</feature>
<dbReference type="PANTHER" id="PTHR37787">
    <property type="entry name" value="BIOGENESIS OF LYSOSOME-RELATED ORGANELLES COMPLEX 1 SUBUNIT KXD1"/>
    <property type="match status" value="1"/>
</dbReference>
<dbReference type="GO" id="GO:0005768">
    <property type="term" value="C:endosome"/>
    <property type="evidence" value="ECO:0007669"/>
    <property type="project" value="UniProtKB-SubCell"/>
</dbReference>
<proteinExistence type="inferred from homology"/>